<dbReference type="GO" id="GO:0030089">
    <property type="term" value="C:phycobilisome"/>
    <property type="evidence" value="ECO:0007669"/>
    <property type="project" value="UniProtKB-KW"/>
</dbReference>
<dbReference type="EMBL" id="BLAY01000100">
    <property type="protein sequence ID" value="GET40777.1"/>
    <property type="molecule type" value="Genomic_DNA"/>
</dbReference>
<sequence>MSELENLEAFEADASGNGESLTVLAAIANLTGTDRGQRYYAAWWLGRFRVRTPEAVDALIATLSDESDLTPDGGYPLRRNSARALGKLGDARAVPALIECLDCTDFYVREAAAQSLGMLGDRAAVPKLIQLLDGGLEAAQPIPGCPHLAQPYDAILEALGALEAAEAFSRIEPFLKHPTAVVQYSAARALYQLTQDNLYGDRLIEALANDKLQLRRSALTDLGAIGYLPAAEAIAQTHAENSLKLIALKGLLEHQIDRSPFDRLSEGAIRVMALMDDLL</sequence>
<organism evidence="3 4">
    <name type="scientific">Microseira wollei NIES-4236</name>
    <dbReference type="NCBI Taxonomy" id="2530354"/>
    <lineage>
        <taxon>Bacteria</taxon>
        <taxon>Bacillati</taxon>
        <taxon>Cyanobacteriota</taxon>
        <taxon>Cyanophyceae</taxon>
        <taxon>Oscillatoriophycideae</taxon>
        <taxon>Aerosakkonematales</taxon>
        <taxon>Aerosakkonemataceae</taxon>
        <taxon>Microseira</taxon>
    </lineage>
</organism>
<evidence type="ECO:0000313" key="3">
    <source>
        <dbReference type="EMBL" id="GET40777.1"/>
    </source>
</evidence>
<keyword evidence="1" id="KW-0042">Antenna complex</keyword>
<dbReference type="PANTHER" id="PTHR12697:SF5">
    <property type="entry name" value="DEOXYHYPUSINE HYDROXYLASE"/>
    <property type="match status" value="1"/>
</dbReference>
<accession>A0AAV3XK24</accession>
<keyword evidence="3" id="KW-0456">Lyase</keyword>
<dbReference type="RefSeq" id="WP_226586896.1">
    <property type="nucleotide sequence ID" value="NZ_BLAY01000100.1"/>
</dbReference>
<dbReference type="InterPro" id="IPR016024">
    <property type="entry name" value="ARM-type_fold"/>
</dbReference>
<comment type="caution">
    <text evidence="3">The sequence shown here is derived from an EMBL/GenBank/DDBJ whole genome shotgun (WGS) entry which is preliminary data.</text>
</comment>
<dbReference type="SMART" id="SM00567">
    <property type="entry name" value="EZ_HEAT"/>
    <property type="match status" value="6"/>
</dbReference>
<dbReference type="PANTHER" id="PTHR12697">
    <property type="entry name" value="PBS LYASE HEAT-LIKE PROTEIN"/>
    <property type="match status" value="1"/>
</dbReference>
<keyword evidence="4" id="KW-1185">Reference proteome</keyword>
<gene>
    <name evidence="3" type="ORF">MiSe_55880</name>
</gene>
<dbReference type="AlphaFoldDB" id="A0AAV3XK24"/>
<evidence type="ECO:0000313" key="4">
    <source>
        <dbReference type="Proteomes" id="UP001050975"/>
    </source>
</evidence>
<proteinExistence type="predicted"/>
<dbReference type="Pfam" id="PF13646">
    <property type="entry name" value="HEAT_2"/>
    <property type="match status" value="1"/>
</dbReference>
<dbReference type="GO" id="GO:0016491">
    <property type="term" value="F:oxidoreductase activity"/>
    <property type="evidence" value="ECO:0007669"/>
    <property type="project" value="TreeGrafter"/>
</dbReference>
<dbReference type="Proteomes" id="UP001050975">
    <property type="component" value="Unassembled WGS sequence"/>
</dbReference>
<dbReference type="SUPFAM" id="SSF48371">
    <property type="entry name" value="ARM repeat"/>
    <property type="match status" value="1"/>
</dbReference>
<dbReference type="InterPro" id="IPR004155">
    <property type="entry name" value="PBS_lyase_HEAT"/>
</dbReference>
<name>A0AAV3XK24_9CYAN</name>
<dbReference type="Gene3D" id="1.25.10.10">
    <property type="entry name" value="Leucine-rich Repeat Variant"/>
    <property type="match status" value="2"/>
</dbReference>
<evidence type="ECO:0000256" key="2">
    <source>
        <dbReference type="ARBA" id="ARBA00022738"/>
    </source>
</evidence>
<dbReference type="InterPro" id="IPR011989">
    <property type="entry name" value="ARM-like"/>
</dbReference>
<keyword evidence="2" id="KW-0605">Phycobilisome</keyword>
<evidence type="ECO:0000256" key="1">
    <source>
        <dbReference type="ARBA" id="ARBA00022549"/>
    </source>
</evidence>
<reference evidence="3" key="1">
    <citation type="submission" date="2019-10" db="EMBL/GenBank/DDBJ databases">
        <title>Draft genome sequece of Microseira wollei NIES-4236.</title>
        <authorList>
            <person name="Yamaguchi H."/>
            <person name="Suzuki S."/>
            <person name="Kawachi M."/>
        </authorList>
    </citation>
    <scope>NUCLEOTIDE SEQUENCE</scope>
    <source>
        <strain evidence="3">NIES-4236</strain>
    </source>
</reference>
<protein>
    <submittedName>
        <fullName evidence="3">PBS lyase HEAT domain protein repeat-containing protein</fullName>
    </submittedName>
</protein>
<dbReference type="Pfam" id="PF03130">
    <property type="entry name" value="HEAT_PBS"/>
    <property type="match status" value="1"/>
</dbReference>
<dbReference type="GO" id="GO:0016829">
    <property type="term" value="F:lyase activity"/>
    <property type="evidence" value="ECO:0007669"/>
    <property type="project" value="UniProtKB-KW"/>
</dbReference>